<name>A0ABN2RFE5_9MICO</name>
<dbReference type="SUPFAM" id="SSF52091">
    <property type="entry name" value="SpoIIaa-like"/>
    <property type="match status" value="1"/>
</dbReference>
<evidence type="ECO:0000256" key="1">
    <source>
        <dbReference type="SAM" id="MobiDB-lite"/>
    </source>
</evidence>
<proteinExistence type="predicted"/>
<feature type="region of interest" description="Disordered" evidence="1">
    <location>
        <begin position="110"/>
        <end position="131"/>
    </location>
</feature>
<organism evidence="3 4">
    <name type="scientific">Terrabacter lapilli</name>
    <dbReference type="NCBI Taxonomy" id="436231"/>
    <lineage>
        <taxon>Bacteria</taxon>
        <taxon>Bacillati</taxon>
        <taxon>Actinomycetota</taxon>
        <taxon>Actinomycetes</taxon>
        <taxon>Micrococcales</taxon>
        <taxon>Intrasporangiaceae</taxon>
        <taxon>Terrabacter</taxon>
    </lineage>
</organism>
<evidence type="ECO:0000259" key="2">
    <source>
        <dbReference type="PROSITE" id="PS50801"/>
    </source>
</evidence>
<protein>
    <recommendedName>
        <fullName evidence="2">STAS domain-containing protein</fullName>
    </recommendedName>
</protein>
<gene>
    <name evidence="3" type="ORF">GCM10009817_04950</name>
</gene>
<dbReference type="RefSeq" id="WP_344058083.1">
    <property type="nucleotide sequence ID" value="NZ_BAAAPU010000003.1"/>
</dbReference>
<accession>A0ABN2RFE5</accession>
<dbReference type="InterPro" id="IPR058548">
    <property type="entry name" value="MlaB-like_STAS"/>
</dbReference>
<dbReference type="Gene3D" id="3.30.750.24">
    <property type="entry name" value="STAS domain"/>
    <property type="match status" value="1"/>
</dbReference>
<dbReference type="Proteomes" id="UP001500013">
    <property type="component" value="Unassembled WGS sequence"/>
</dbReference>
<feature type="domain" description="STAS" evidence="2">
    <location>
        <begin position="22"/>
        <end position="97"/>
    </location>
</feature>
<dbReference type="PROSITE" id="PS50801">
    <property type="entry name" value="STAS"/>
    <property type="match status" value="1"/>
</dbReference>
<dbReference type="Pfam" id="PF13466">
    <property type="entry name" value="STAS_2"/>
    <property type="match status" value="1"/>
</dbReference>
<dbReference type="EMBL" id="BAAAPU010000003">
    <property type="protein sequence ID" value="GAA1968061.1"/>
    <property type="molecule type" value="Genomic_DNA"/>
</dbReference>
<comment type="caution">
    <text evidence="3">The sequence shown here is derived from an EMBL/GenBank/DDBJ whole genome shotgun (WGS) entry which is preliminary data.</text>
</comment>
<dbReference type="InterPro" id="IPR036513">
    <property type="entry name" value="STAS_dom_sf"/>
</dbReference>
<evidence type="ECO:0000313" key="3">
    <source>
        <dbReference type="EMBL" id="GAA1968061.1"/>
    </source>
</evidence>
<sequence>MTLNTHCTGLVRVLEAPDGHDVVIEGRLDVHTVPDIRDAIHAVISQGPGELRLHVGGAEIGDATGLGVLVHLHRRATRADRRLLLVDASDRTTRLLRGCRLDRILVAGHTGHSDRSAHRGRPGVTVAPLTA</sequence>
<reference evidence="3 4" key="1">
    <citation type="journal article" date="2019" name="Int. J. Syst. Evol. Microbiol.">
        <title>The Global Catalogue of Microorganisms (GCM) 10K type strain sequencing project: providing services to taxonomists for standard genome sequencing and annotation.</title>
        <authorList>
            <consortium name="The Broad Institute Genomics Platform"/>
            <consortium name="The Broad Institute Genome Sequencing Center for Infectious Disease"/>
            <person name="Wu L."/>
            <person name="Ma J."/>
        </authorList>
    </citation>
    <scope>NUCLEOTIDE SEQUENCE [LARGE SCALE GENOMIC DNA]</scope>
    <source>
        <strain evidence="3 4">JCM 15628</strain>
    </source>
</reference>
<keyword evidence="4" id="KW-1185">Reference proteome</keyword>
<evidence type="ECO:0000313" key="4">
    <source>
        <dbReference type="Proteomes" id="UP001500013"/>
    </source>
</evidence>
<dbReference type="InterPro" id="IPR002645">
    <property type="entry name" value="STAS_dom"/>
</dbReference>
<dbReference type="CDD" id="cd07043">
    <property type="entry name" value="STAS_anti-anti-sigma_factors"/>
    <property type="match status" value="1"/>
</dbReference>